<proteinExistence type="predicted"/>
<organism evidence="1 2">
    <name type="scientific">Aspergillus eucalypticola (strain CBS 122712 / IBT 29274)</name>
    <dbReference type="NCBI Taxonomy" id="1448314"/>
    <lineage>
        <taxon>Eukaryota</taxon>
        <taxon>Fungi</taxon>
        <taxon>Dikarya</taxon>
        <taxon>Ascomycota</taxon>
        <taxon>Pezizomycotina</taxon>
        <taxon>Eurotiomycetes</taxon>
        <taxon>Eurotiomycetidae</taxon>
        <taxon>Eurotiales</taxon>
        <taxon>Aspergillaceae</taxon>
        <taxon>Aspergillus</taxon>
        <taxon>Aspergillus subgen. Circumdati</taxon>
    </lineage>
</organism>
<keyword evidence="2" id="KW-1185">Reference proteome</keyword>
<evidence type="ECO:0000313" key="1">
    <source>
        <dbReference type="EMBL" id="PWY62923.1"/>
    </source>
</evidence>
<dbReference type="AlphaFoldDB" id="A0A317ULU2"/>
<gene>
    <name evidence="1" type="ORF">BO83DRAFT_412230</name>
</gene>
<evidence type="ECO:0000313" key="2">
    <source>
        <dbReference type="Proteomes" id="UP000246171"/>
    </source>
</evidence>
<protein>
    <submittedName>
        <fullName evidence="1">Uncharacterized protein</fullName>
    </submittedName>
</protein>
<dbReference type="Proteomes" id="UP000246171">
    <property type="component" value="Unassembled WGS sequence"/>
</dbReference>
<dbReference type="RefSeq" id="XP_025382709.1">
    <property type="nucleotide sequence ID" value="XM_025534392.1"/>
</dbReference>
<dbReference type="GeneID" id="37056354"/>
<dbReference type="VEuPathDB" id="FungiDB:BO83DRAFT_412230"/>
<dbReference type="OrthoDB" id="10434449at2759"/>
<accession>A0A317ULU2</accession>
<sequence>MMMFECFPKGKVPAANEVIIAGSCGVETLNNGSSYVIRLSIVVSSQSLGIEGCPRASRISTPIFPDTVISHVMYHSTPVELVDLFRFIHHCTGFGGDTTPAPHVGSIYGAREAQNAAGQLKQTIGLVILRKRKRQLKGLDLEGREWTILFELLILVQTHRYGRDTEMWKSEKGDDPWNEWVGIPIRHRVSNIQSQRRMYKYLLMDEEV</sequence>
<dbReference type="EMBL" id="MSFU01000040">
    <property type="protein sequence ID" value="PWY62923.1"/>
    <property type="molecule type" value="Genomic_DNA"/>
</dbReference>
<name>A0A317ULU2_ASPEC</name>
<reference evidence="1" key="1">
    <citation type="submission" date="2016-12" db="EMBL/GenBank/DDBJ databases">
        <title>The genomes of Aspergillus section Nigri reveals drivers in fungal speciation.</title>
        <authorList>
            <consortium name="DOE Joint Genome Institute"/>
            <person name="Vesth T.C."/>
            <person name="Nybo J."/>
            <person name="Theobald S."/>
            <person name="Brandl J."/>
            <person name="Frisvad J.C."/>
            <person name="Nielsen K.F."/>
            <person name="Lyhne E.K."/>
            <person name="Kogle M.E."/>
            <person name="Kuo A."/>
            <person name="Riley R."/>
            <person name="Clum A."/>
            <person name="Nolan M."/>
            <person name="Lipzen A."/>
            <person name="Salamov A."/>
            <person name="Henrissat B."/>
            <person name="Wiebenga A."/>
            <person name="De vries R.P."/>
            <person name="Grigoriev I.V."/>
            <person name="Mortensen U.H."/>
            <person name="Andersen M.R."/>
            <person name="Baker S.E."/>
        </authorList>
    </citation>
    <scope>NUCLEOTIDE SEQUENCE</scope>
    <source>
        <strain evidence="1">CBS 122712</strain>
    </source>
</reference>
<comment type="caution">
    <text evidence="1">The sequence shown here is derived from an EMBL/GenBank/DDBJ whole genome shotgun (WGS) entry which is preliminary data.</text>
</comment>